<dbReference type="EMBL" id="CATOUU010000341">
    <property type="protein sequence ID" value="CAI9925461.1"/>
    <property type="molecule type" value="Genomic_DNA"/>
</dbReference>
<reference evidence="1" key="1">
    <citation type="submission" date="2023-06" db="EMBL/GenBank/DDBJ databases">
        <authorList>
            <person name="Kurt Z."/>
        </authorList>
    </citation>
    <scope>NUCLEOTIDE SEQUENCE</scope>
</reference>
<accession>A0AA86NVH7</accession>
<dbReference type="Proteomes" id="UP001642409">
    <property type="component" value="Unassembled WGS sequence"/>
</dbReference>
<sequence>MIYLLLVIQFQQWIQIQYTIFNVQIQLDQIQYQSYLQNILLLNNIQKRLCLDFVVCQVQCTSSLINPYFAFRVSEQTQLNSQLFETAINKSLMQNQSIYSQIIISLFCSIYCVNDVFGSKLKYIPVILGAFPVCTRFGTQKKNKLQFSFCSRQRLTCAARNRQIPMWITMALSKLE</sequence>
<evidence type="ECO:0000313" key="2">
    <source>
        <dbReference type="EMBL" id="CAL6007943.1"/>
    </source>
</evidence>
<proteinExistence type="predicted"/>
<evidence type="ECO:0000313" key="1">
    <source>
        <dbReference type="EMBL" id="CAI9925461.1"/>
    </source>
</evidence>
<keyword evidence="3" id="KW-1185">Reference proteome</keyword>
<organism evidence="1">
    <name type="scientific">Hexamita inflata</name>
    <dbReference type="NCBI Taxonomy" id="28002"/>
    <lineage>
        <taxon>Eukaryota</taxon>
        <taxon>Metamonada</taxon>
        <taxon>Diplomonadida</taxon>
        <taxon>Hexamitidae</taxon>
        <taxon>Hexamitinae</taxon>
        <taxon>Hexamita</taxon>
    </lineage>
</organism>
<dbReference type="AlphaFoldDB" id="A0AA86NVH7"/>
<protein>
    <submittedName>
        <fullName evidence="2">Hypothetical_protein</fullName>
    </submittedName>
</protein>
<evidence type="ECO:0000313" key="3">
    <source>
        <dbReference type="Proteomes" id="UP001642409"/>
    </source>
</evidence>
<name>A0AA86NVH7_9EUKA</name>
<gene>
    <name evidence="1" type="ORF">HINF_LOCUS13106</name>
    <name evidence="2" type="ORF">HINF_LOCUS20884</name>
</gene>
<dbReference type="EMBL" id="CAXDID020000056">
    <property type="protein sequence ID" value="CAL6007943.1"/>
    <property type="molecule type" value="Genomic_DNA"/>
</dbReference>
<reference evidence="2 3" key="2">
    <citation type="submission" date="2024-07" db="EMBL/GenBank/DDBJ databases">
        <authorList>
            <person name="Akdeniz Z."/>
        </authorList>
    </citation>
    <scope>NUCLEOTIDE SEQUENCE [LARGE SCALE GENOMIC DNA]</scope>
</reference>
<comment type="caution">
    <text evidence="1">The sequence shown here is derived from an EMBL/GenBank/DDBJ whole genome shotgun (WGS) entry which is preliminary data.</text>
</comment>